<evidence type="ECO:0000313" key="3">
    <source>
        <dbReference type="Proteomes" id="UP001159363"/>
    </source>
</evidence>
<accession>A0ABQ9G903</accession>
<dbReference type="PANTHER" id="PTHR24559">
    <property type="entry name" value="TRANSPOSON TY3-I GAG-POL POLYPROTEIN"/>
    <property type="match status" value="1"/>
</dbReference>
<gene>
    <name evidence="2" type="ORF">PR048_030439</name>
</gene>
<name>A0ABQ9G903_9NEOP</name>
<comment type="caution">
    <text evidence="2">The sequence shown here is derived from an EMBL/GenBank/DDBJ whole genome shotgun (WGS) entry which is preliminary data.</text>
</comment>
<evidence type="ECO:0000313" key="2">
    <source>
        <dbReference type="EMBL" id="KAJ8868898.1"/>
    </source>
</evidence>
<sequence>MKEMTDLDVIEPSVSPWSSPIVLVKKKYGSLRSCVYCRQFDNVTKKDSVPEHCVGVKVVGRDNRRWLAPGRLRRSARVTSLPLAALLHSGGGRQGCSRPSEPDQHRHATSGLRGREVRSLASVLARSSLQDGCSMVRRGVEEVSRVDKICADVPARNEGARESSLDHVSAWSTT</sequence>
<dbReference type="PANTHER" id="PTHR24559:SF444">
    <property type="entry name" value="REVERSE TRANSCRIPTASE DOMAIN-CONTAINING PROTEIN"/>
    <property type="match status" value="1"/>
</dbReference>
<evidence type="ECO:0008006" key="4">
    <source>
        <dbReference type="Google" id="ProtNLM"/>
    </source>
</evidence>
<dbReference type="Gene3D" id="3.10.10.10">
    <property type="entry name" value="HIV Type 1 Reverse Transcriptase, subunit A, domain 1"/>
    <property type="match status" value="1"/>
</dbReference>
<dbReference type="Proteomes" id="UP001159363">
    <property type="component" value="Chromosome 13"/>
</dbReference>
<proteinExistence type="predicted"/>
<dbReference type="SUPFAM" id="SSF56672">
    <property type="entry name" value="DNA/RNA polymerases"/>
    <property type="match status" value="1"/>
</dbReference>
<keyword evidence="3" id="KW-1185">Reference proteome</keyword>
<dbReference type="InterPro" id="IPR043502">
    <property type="entry name" value="DNA/RNA_pol_sf"/>
</dbReference>
<reference evidence="2 3" key="1">
    <citation type="submission" date="2023-02" db="EMBL/GenBank/DDBJ databases">
        <title>LHISI_Scaffold_Assembly.</title>
        <authorList>
            <person name="Stuart O.P."/>
            <person name="Cleave R."/>
            <person name="Magrath M.J.L."/>
            <person name="Mikheyev A.S."/>
        </authorList>
    </citation>
    <scope>NUCLEOTIDE SEQUENCE [LARGE SCALE GENOMIC DNA]</scope>
    <source>
        <strain evidence="2">Daus_M_001</strain>
        <tissue evidence="2">Leg muscle</tissue>
    </source>
</reference>
<organism evidence="2 3">
    <name type="scientific">Dryococelus australis</name>
    <dbReference type="NCBI Taxonomy" id="614101"/>
    <lineage>
        <taxon>Eukaryota</taxon>
        <taxon>Metazoa</taxon>
        <taxon>Ecdysozoa</taxon>
        <taxon>Arthropoda</taxon>
        <taxon>Hexapoda</taxon>
        <taxon>Insecta</taxon>
        <taxon>Pterygota</taxon>
        <taxon>Neoptera</taxon>
        <taxon>Polyneoptera</taxon>
        <taxon>Phasmatodea</taxon>
        <taxon>Verophasmatodea</taxon>
        <taxon>Anareolatae</taxon>
        <taxon>Phasmatidae</taxon>
        <taxon>Eurycanthinae</taxon>
        <taxon>Dryococelus</taxon>
    </lineage>
</organism>
<dbReference type="InterPro" id="IPR053134">
    <property type="entry name" value="RNA-dir_DNA_polymerase"/>
</dbReference>
<dbReference type="EMBL" id="JARBHB010000014">
    <property type="protein sequence ID" value="KAJ8868898.1"/>
    <property type="molecule type" value="Genomic_DNA"/>
</dbReference>
<feature type="region of interest" description="Disordered" evidence="1">
    <location>
        <begin position="89"/>
        <end position="114"/>
    </location>
</feature>
<evidence type="ECO:0000256" key="1">
    <source>
        <dbReference type="SAM" id="MobiDB-lite"/>
    </source>
</evidence>
<protein>
    <recommendedName>
        <fullName evidence="4">Transposon Ty3-I Gag-Pol polyprotein</fullName>
    </recommendedName>
</protein>